<keyword evidence="3 9" id="KW-0812">Transmembrane</keyword>
<dbReference type="GO" id="GO:0016887">
    <property type="term" value="F:ATP hydrolysis activity"/>
    <property type="evidence" value="ECO:0007669"/>
    <property type="project" value="InterPro"/>
</dbReference>
<evidence type="ECO:0000256" key="2">
    <source>
        <dbReference type="ARBA" id="ARBA00022448"/>
    </source>
</evidence>
<evidence type="ECO:0000313" key="12">
    <source>
        <dbReference type="EMBL" id="OCB85626.1"/>
    </source>
</evidence>
<keyword evidence="6" id="KW-0067">ATP-binding</keyword>
<feature type="transmembrane region" description="Helical" evidence="9">
    <location>
        <begin position="125"/>
        <end position="149"/>
    </location>
</feature>
<dbReference type="SUPFAM" id="SSF90123">
    <property type="entry name" value="ABC transporter transmembrane region"/>
    <property type="match status" value="2"/>
</dbReference>
<organism evidence="12 13">
    <name type="scientific">Sanghuangporus baumii</name>
    <name type="common">Phellinus baumii</name>
    <dbReference type="NCBI Taxonomy" id="108892"/>
    <lineage>
        <taxon>Eukaryota</taxon>
        <taxon>Fungi</taxon>
        <taxon>Dikarya</taxon>
        <taxon>Basidiomycota</taxon>
        <taxon>Agaricomycotina</taxon>
        <taxon>Agaricomycetes</taxon>
        <taxon>Hymenochaetales</taxon>
        <taxon>Hymenochaetaceae</taxon>
        <taxon>Sanghuangporus</taxon>
    </lineage>
</organism>
<dbReference type="GO" id="GO:0016020">
    <property type="term" value="C:membrane"/>
    <property type="evidence" value="ECO:0007669"/>
    <property type="project" value="UniProtKB-SubCell"/>
</dbReference>
<protein>
    <submittedName>
        <fullName evidence="12">P-loop containing nucleoside triphosphate hydrolase protein</fullName>
    </submittedName>
</protein>
<keyword evidence="2" id="KW-0813">Transport</keyword>
<evidence type="ECO:0000256" key="8">
    <source>
        <dbReference type="ARBA" id="ARBA00023136"/>
    </source>
</evidence>
<dbReference type="InterPro" id="IPR003439">
    <property type="entry name" value="ABC_transporter-like_ATP-bd"/>
</dbReference>
<dbReference type="InterPro" id="IPR003593">
    <property type="entry name" value="AAA+_ATPase"/>
</dbReference>
<feature type="transmembrane region" description="Helical" evidence="9">
    <location>
        <begin position="388"/>
        <end position="416"/>
    </location>
</feature>
<dbReference type="Pfam" id="PF00005">
    <property type="entry name" value="ABC_tran"/>
    <property type="match status" value="2"/>
</dbReference>
<keyword evidence="4" id="KW-0677">Repeat</keyword>
<evidence type="ECO:0000256" key="7">
    <source>
        <dbReference type="ARBA" id="ARBA00022989"/>
    </source>
</evidence>
<dbReference type="CDD" id="cd03250">
    <property type="entry name" value="ABCC_MRP_domain1"/>
    <property type="match status" value="1"/>
</dbReference>
<feature type="domain" description="ABC transporter" evidence="10">
    <location>
        <begin position="548"/>
        <end position="784"/>
    </location>
</feature>
<dbReference type="PANTHER" id="PTHR24223">
    <property type="entry name" value="ATP-BINDING CASSETTE SUB-FAMILY C"/>
    <property type="match status" value="1"/>
</dbReference>
<dbReference type="FunFam" id="3.40.50.300:FF:001354">
    <property type="entry name" value="ATP-binding cassette (ABC) transporter, putative"/>
    <property type="match status" value="1"/>
</dbReference>
<dbReference type="Pfam" id="PF00664">
    <property type="entry name" value="ABC_membrane"/>
    <property type="match status" value="1"/>
</dbReference>
<keyword evidence="13" id="KW-1185">Reference proteome</keyword>
<dbReference type="PROSITE" id="PS50929">
    <property type="entry name" value="ABC_TM1F"/>
    <property type="match status" value="2"/>
</dbReference>
<keyword evidence="7 9" id="KW-1133">Transmembrane helix</keyword>
<feature type="domain" description="ABC transmembrane type-1" evidence="11">
    <location>
        <begin position="240"/>
        <end position="448"/>
    </location>
</feature>
<dbReference type="SUPFAM" id="SSF52540">
    <property type="entry name" value="P-loop containing nucleoside triphosphate hydrolases"/>
    <property type="match status" value="2"/>
</dbReference>
<gene>
    <name evidence="12" type="ORF">A7U60_g7275</name>
</gene>
<dbReference type="InterPro" id="IPR011527">
    <property type="entry name" value="ABC1_TM_dom"/>
</dbReference>
<feature type="transmembrane region" description="Helical" evidence="9">
    <location>
        <begin position="290"/>
        <end position="310"/>
    </location>
</feature>
<evidence type="ECO:0000313" key="13">
    <source>
        <dbReference type="Proteomes" id="UP000757232"/>
    </source>
</evidence>
<comment type="caution">
    <text evidence="12">The sequence shown here is derived from an EMBL/GenBank/DDBJ whole genome shotgun (WGS) entry which is preliminary data.</text>
</comment>
<feature type="domain" description="ABC transmembrane type-1" evidence="11">
    <location>
        <begin position="855"/>
        <end position="1169"/>
    </location>
</feature>
<dbReference type="OrthoDB" id="6500128at2759"/>
<feature type="transmembrane region" description="Helical" evidence="9">
    <location>
        <begin position="20"/>
        <end position="39"/>
    </location>
</feature>
<dbReference type="InterPro" id="IPR050173">
    <property type="entry name" value="ABC_transporter_C-like"/>
</dbReference>
<feature type="transmembrane region" description="Helical" evidence="9">
    <location>
        <begin position="1009"/>
        <end position="1035"/>
    </location>
</feature>
<dbReference type="CDD" id="cd18604">
    <property type="entry name" value="ABC_6TM_VMR1_D2_like"/>
    <property type="match status" value="1"/>
</dbReference>
<dbReference type="Gene3D" id="3.40.50.300">
    <property type="entry name" value="P-loop containing nucleotide triphosphate hydrolases"/>
    <property type="match status" value="2"/>
</dbReference>
<feature type="transmembrane region" description="Helical" evidence="9">
    <location>
        <begin position="455"/>
        <end position="474"/>
    </location>
</feature>
<dbReference type="GO" id="GO:0140359">
    <property type="term" value="F:ABC-type transporter activity"/>
    <property type="evidence" value="ECO:0007669"/>
    <property type="project" value="InterPro"/>
</dbReference>
<proteinExistence type="predicted"/>
<evidence type="ECO:0000256" key="1">
    <source>
        <dbReference type="ARBA" id="ARBA00004141"/>
    </source>
</evidence>
<dbReference type="InterPro" id="IPR017871">
    <property type="entry name" value="ABC_transporter-like_CS"/>
</dbReference>
<dbReference type="PROSITE" id="PS00211">
    <property type="entry name" value="ABC_TRANSPORTER_1"/>
    <property type="match status" value="2"/>
</dbReference>
<evidence type="ECO:0000256" key="6">
    <source>
        <dbReference type="ARBA" id="ARBA00022840"/>
    </source>
</evidence>
<evidence type="ECO:0000256" key="3">
    <source>
        <dbReference type="ARBA" id="ARBA00022692"/>
    </source>
</evidence>
<accession>A0A9Q5HTF7</accession>
<name>A0A9Q5HTF7_SANBA</name>
<dbReference type="SMART" id="SM00382">
    <property type="entry name" value="AAA"/>
    <property type="match status" value="2"/>
</dbReference>
<dbReference type="InterPro" id="IPR027417">
    <property type="entry name" value="P-loop_NTPase"/>
</dbReference>
<dbReference type="GO" id="GO:0005524">
    <property type="term" value="F:ATP binding"/>
    <property type="evidence" value="ECO:0007669"/>
    <property type="project" value="UniProtKB-KW"/>
</dbReference>
<dbReference type="CDD" id="cd18596">
    <property type="entry name" value="ABC_6TM_VMR1_D1_like"/>
    <property type="match status" value="1"/>
</dbReference>
<keyword evidence="5" id="KW-0547">Nucleotide-binding</keyword>
<evidence type="ECO:0000256" key="4">
    <source>
        <dbReference type="ARBA" id="ARBA00022737"/>
    </source>
</evidence>
<dbReference type="PANTHER" id="PTHR24223:SF415">
    <property type="entry name" value="FI20190P1"/>
    <property type="match status" value="1"/>
</dbReference>
<dbReference type="EMBL" id="LNZH02000208">
    <property type="protein sequence ID" value="OCB85626.1"/>
    <property type="molecule type" value="Genomic_DNA"/>
</dbReference>
<evidence type="ECO:0000259" key="11">
    <source>
        <dbReference type="PROSITE" id="PS50929"/>
    </source>
</evidence>
<evidence type="ECO:0000256" key="9">
    <source>
        <dbReference type="SAM" id="Phobius"/>
    </source>
</evidence>
<comment type="subcellular location">
    <subcellularLocation>
        <location evidence="1">Membrane</location>
        <topology evidence="1">Multi-pass membrane protein</topology>
    </subcellularLocation>
</comment>
<reference evidence="12" key="1">
    <citation type="submission" date="2016-06" db="EMBL/GenBank/DDBJ databases">
        <title>Draft Genome sequence of the fungus Inonotus baumii.</title>
        <authorList>
            <person name="Zhu H."/>
            <person name="Lin W."/>
        </authorList>
    </citation>
    <scope>NUCLEOTIDE SEQUENCE</scope>
    <source>
        <strain evidence="12">821</strain>
    </source>
</reference>
<feature type="domain" description="ABC transporter" evidence="10">
    <location>
        <begin position="1200"/>
        <end position="1438"/>
    </location>
</feature>
<dbReference type="PROSITE" id="PS50893">
    <property type="entry name" value="ABC_TRANSPORTER_2"/>
    <property type="match status" value="2"/>
</dbReference>
<keyword evidence="12" id="KW-0378">Hydrolase</keyword>
<feature type="transmembrane region" description="Helical" evidence="9">
    <location>
        <begin position="924"/>
        <end position="948"/>
    </location>
</feature>
<evidence type="ECO:0000259" key="10">
    <source>
        <dbReference type="PROSITE" id="PS50893"/>
    </source>
</evidence>
<dbReference type="Proteomes" id="UP000757232">
    <property type="component" value="Unassembled WGS sequence"/>
</dbReference>
<keyword evidence="8 9" id="KW-0472">Membrane</keyword>
<dbReference type="FunFam" id="1.20.1560.10:FF:000013">
    <property type="entry name" value="ABC transporter C family member 2"/>
    <property type="match status" value="1"/>
</dbReference>
<evidence type="ECO:0000256" key="5">
    <source>
        <dbReference type="ARBA" id="ARBA00022741"/>
    </source>
</evidence>
<feature type="transmembrane region" description="Helical" evidence="9">
    <location>
        <begin position="851"/>
        <end position="870"/>
    </location>
</feature>
<dbReference type="Gene3D" id="1.20.1560.10">
    <property type="entry name" value="ABC transporter type 1, transmembrane domain"/>
    <property type="match status" value="2"/>
</dbReference>
<dbReference type="CDD" id="cd03244">
    <property type="entry name" value="ABCC_MRP_domain2"/>
    <property type="match status" value="1"/>
</dbReference>
<sequence length="1462" mass="164256">MVFNPANDPLQYAWSHRDILTTFIPASIIAWTICCDLFHSIRLPAFVCRTYRWFTSPFRNFVHFEDLEETPVPVPPSLKPSRWKSRAFPFLSLLGTLSHLSRLLIDVFDGTVAEITFNSTLPSIAILHIELVALSVANFALSFTLICIIGTLPIKDYLPGPCVASGKETPTNLETMPEDSVTLWQWFTFSFVEPVFDAAASRRLDEMDVWSLSPFFKHKNIFRKYLEYQDRHPTHSLIRFLIVSNSLDLILDIVLELWSAVAVFGCVYSLREILAVLEMTPTTMSRAYFFAFVTFVLHLSFAQVDLFQAWHSRRSYERARGQLFCAIHYKALKRRDISEVVDSSLDGSNVYKGSADLGKIVNLMQGDAYTVSYRFWRASAVFAATVRLILSLVFLHSVIGYSALAGVAVVLIAYALNWPLAKVNIYITRESWKAKDSRMSGVNEFFQNELLKTAFRIWVPSAMALSSFLFYTVVAGGRLTVSKTFTALALFSFLRGPMLELPEELFSFLHAYVSYQRINAFLKEDEVPEWSSTLLHTPGPGDTDLNRVGFGDALFTWSTSRRNLDPCPSFQLGPLDINFPPGRLTLITGSTGSGKTALLKSLLGELYCHSGEVFIKKDNHLLAYCAQNPWLEHATIRDNIIFGSKRGFEEQRYLNVVEACALPRDMSTFEAGDMTEIGEKGVTLSGGQRARVALARALYSEAKCILLDDPLAAVDMHTAQHIVEHCLKSDLMKGRTIILVTHHISLCLPVASYMVELSDGMVIRQGTIKDLQTSGQLKMVIETEDEPSEDTVCPAEVDMRTDKNEADTADPEGTHWSRKSLLRGKLVEAEHRAEGRVSIATYMSYVRAAGWFSWVLTLTLMILIRLISVANDLFLAKWSEAFERLPSEHVQFRLQAHLAQYSMSAQKHPLDGLPSPNDDTKPWLLIYLWISLASAAATLAYISLGYYASLQASRKLFRAMLIRLVRAPARFFDVTPLGRILNRFSTDMNIIDSTLQQSARSALTGVLEFLASFFFIIAIIPQFAPFAIVVAWLYVRLAPPYIRAARDLRRLESVSLSPAFAGFDELLRGIAHVRAFSMERRYQDAFYRKVDLFQTFDHVYWLAAGWLRWRYDCLGSVVVFLTSVFALWSGASDGFTAIVIVQAGVFAEASRQLVRVLAQLELDFNSVERVGEYLQAPQEAPEIIDEKRPPAYWPSADGSLVVEDLVARYAPDLPAVLNNLSFTVNPGEKIGVVGRTGSGKTTLALSLLRIVEPTSGKIILDGIDITTIGLEDLRTKITIVSQDVSLFSGTIRSNLDPFHEHSDLECWDALERCHLSKRDEDPRSMRIASLDTVIGPTGPLSAGERQLVALARAIMRRSQVIIMDEATSQIDTELDDQIQRTIREELSNAMVITIAHRLKTIIDYDRILVLGEGGQILEFDAPRNLFDREESAFREMCRRSADWDELRNAVGGSGRPNRTLST</sequence>
<dbReference type="InterPro" id="IPR036640">
    <property type="entry name" value="ABC1_TM_sf"/>
</dbReference>